<dbReference type="Pfam" id="PF07702">
    <property type="entry name" value="UTRA"/>
    <property type="match status" value="1"/>
</dbReference>
<evidence type="ECO:0000256" key="3">
    <source>
        <dbReference type="ARBA" id="ARBA00023163"/>
    </source>
</evidence>
<evidence type="ECO:0000256" key="2">
    <source>
        <dbReference type="ARBA" id="ARBA00023125"/>
    </source>
</evidence>
<dbReference type="Gene3D" id="3.40.1410.10">
    <property type="entry name" value="Chorismate lyase-like"/>
    <property type="match status" value="1"/>
</dbReference>
<dbReference type="InterPro" id="IPR011663">
    <property type="entry name" value="UTRA"/>
</dbReference>
<dbReference type="PANTHER" id="PTHR44846">
    <property type="entry name" value="MANNOSYL-D-GLYCERATE TRANSPORT/METABOLISM SYSTEM REPRESSOR MNGR-RELATED"/>
    <property type="match status" value="1"/>
</dbReference>
<dbReference type="EMBL" id="MZMT01000026">
    <property type="protein sequence ID" value="PIO44748.1"/>
    <property type="molecule type" value="Genomic_DNA"/>
</dbReference>
<keyword evidence="1" id="KW-0805">Transcription regulation</keyword>
<dbReference type="PRINTS" id="PR00035">
    <property type="entry name" value="HTHGNTR"/>
</dbReference>
<dbReference type="CDD" id="cd07377">
    <property type="entry name" value="WHTH_GntR"/>
    <property type="match status" value="1"/>
</dbReference>
<dbReference type="SMART" id="SM00866">
    <property type="entry name" value="UTRA"/>
    <property type="match status" value="1"/>
</dbReference>
<evidence type="ECO:0000256" key="1">
    <source>
        <dbReference type="ARBA" id="ARBA00023015"/>
    </source>
</evidence>
<dbReference type="PROSITE" id="PS50949">
    <property type="entry name" value="HTH_GNTR"/>
    <property type="match status" value="1"/>
</dbReference>
<comment type="caution">
    <text evidence="5">The sequence shown here is derived from an EMBL/GenBank/DDBJ whole genome shotgun (WGS) entry which is preliminary data.</text>
</comment>
<dbReference type="InterPro" id="IPR050679">
    <property type="entry name" value="Bact_HTH_transcr_reg"/>
</dbReference>
<feature type="domain" description="HTH gntR-type" evidence="4">
    <location>
        <begin position="20"/>
        <end position="88"/>
    </location>
</feature>
<sequence length="262" mass="28307">MADGLIDILPSLNDGSAVGGPLYVKLQRLIENAVRDGLLHPGDALPPERELAAMADISRVTVRKAVQGLVNSGLLVQRHGSGTFVAPRSERVEQSLSHLTSFTEDMARRGMIVRSTWLDRGIYAPSPEEMVTLGLSSGEKVARISRLRVANDTPMAIERAALSIHVLPNPELVTLSLYAVLAESGNRPVRAIQRISAAILKENDAKLLQVPAGSASLNIERISYLESGKVIEFTRSIYRADAYEFVAELKLGDSSEISGAVL</sequence>
<dbReference type="PANTHER" id="PTHR44846:SF1">
    <property type="entry name" value="MANNOSYL-D-GLYCERATE TRANSPORT_METABOLISM SYSTEM REPRESSOR MNGR-RELATED"/>
    <property type="match status" value="1"/>
</dbReference>
<dbReference type="GO" id="GO:0045892">
    <property type="term" value="P:negative regulation of DNA-templated transcription"/>
    <property type="evidence" value="ECO:0007669"/>
    <property type="project" value="TreeGrafter"/>
</dbReference>
<organism evidence="5 6">
    <name type="scientific">Phyllobacterium zundukense</name>
    <dbReference type="NCBI Taxonomy" id="1867719"/>
    <lineage>
        <taxon>Bacteria</taxon>
        <taxon>Pseudomonadati</taxon>
        <taxon>Pseudomonadota</taxon>
        <taxon>Alphaproteobacteria</taxon>
        <taxon>Hyphomicrobiales</taxon>
        <taxon>Phyllobacteriaceae</taxon>
        <taxon>Phyllobacterium</taxon>
    </lineage>
</organism>
<dbReference type="AlphaFoldDB" id="A0A2N9VZ30"/>
<dbReference type="SUPFAM" id="SSF64288">
    <property type="entry name" value="Chorismate lyase-like"/>
    <property type="match status" value="1"/>
</dbReference>
<dbReference type="InterPro" id="IPR036390">
    <property type="entry name" value="WH_DNA-bd_sf"/>
</dbReference>
<dbReference type="KEGG" id="pht:BLM14_04595"/>
<dbReference type="Pfam" id="PF00392">
    <property type="entry name" value="GntR"/>
    <property type="match status" value="1"/>
</dbReference>
<evidence type="ECO:0000313" key="6">
    <source>
        <dbReference type="Proteomes" id="UP000232163"/>
    </source>
</evidence>
<dbReference type="RefSeq" id="WP_099998309.1">
    <property type="nucleotide sequence ID" value="NZ_CP017940.1"/>
</dbReference>
<keyword evidence="3" id="KW-0804">Transcription</keyword>
<dbReference type="InterPro" id="IPR000524">
    <property type="entry name" value="Tscrpt_reg_HTH_GntR"/>
</dbReference>
<dbReference type="GO" id="GO:0003677">
    <property type="term" value="F:DNA binding"/>
    <property type="evidence" value="ECO:0007669"/>
    <property type="project" value="UniProtKB-KW"/>
</dbReference>
<dbReference type="Gene3D" id="1.10.10.10">
    <property type="entry name" value="Winged helix-like DNA-binding domain superfamily/Winged helix DNA-binding domain"/>
    <property type="match status" value="1"/>
</dbReference>
<dbReference type="SMART" id="SM00345">
    <property type="entry name" value="HTH_GNTR"/>
    <property type="match status" value="1"/>
</dbReference>
<protein>
    <submittedName>
        <fullName evidence="5">Phage tail protein</fullName>
    </submittedName>
</protein>
<evidence type="ECO:0000259" key="4">
    <source>
        <dbReference type="PROSITE" id="PS50949"/>
    </source>
</evidence>
<dbReference type="OrthoDB" id="7173258at2"/>
<dbReference type="InterPro" id="IPR028978">
    <property type="entry name" value="Chorismate_lyase_/UTRA_dom_sf"/>
</dbReference>
<accession>A0A2N9VZ30</accession>
<keyword evidence="2" id="KW-0238">DNA-binding</keyword>
<dbReference type="GO" id="GO:0003700">
    <property type="term" value="F:DNA-binding transcription factor activity"/>
    <property type="evidence" value="ECO:0007669"/>
    <property type="project" value="InterPro"/>
</dbReference>
<dbReference type="InterPro" id="IPR036388">
    <property type="entry name" value="WH-like_DNA-bd_sf"/>
</dbReference>
<dbReference type="Proteomes" id="UP000232163">
    <property type="component" value="Unassembled WGS sequence"/>
</dbReference>
<reference evidence="5 6" key="1">
    <citation type="journal article" date="2017" name="Int J Environ Stud">
        <title>Does the Miocene-Pliocene relict legume Oxytropis triphylla form nitrogen-fixing nodules with a combination of bacterial strains?</title>
        <authorList>
            <person name="Safronova V."/>
            <person name="Belimov A."/>
            <person name="Sazanova A."/>
            <person name="Kuznetsova I."/>
            <person name="Popova J."/>
            <person name="Andronov E."/>
            <person name="Verkhozina A."/>
            <person name="Tikhonovich I."/>
        </authorList>
    </citation>
    <scope>NUCLEOTIDE SEQUENCE [LARGE SCALE GENOMIC DNA]</scope>
    <source>
        <strain evidence="5 6">Tri-38</strain>
    </source>
</reference>
<proteinExistence type="predicted"/>
<dbReference type="SUPFAM" id="SSF46785">
    <property type="entry name" value="Winged helix' DNA-binding domain"/>
    <property type="match status" value="1"/>
</dbReference>
<name>A0A2N9VZ30_9HYPH</name>
<keyword evidence="6" id="KW-1185">Reference proteome</keyword>
<gene>
    <name evidence="5" type="ORF">B5P45_10225</name>
</gene>
<evidence type="ECO:0000313" key="5">
    <source>
        <dbReference type="EMBL" id="PIO44748.1"/>
    </source>
</evidence>